<dbReference type="Proteomes" id="UP000016931">
    <property type="component" value="Unassembled WGS sequence"/>
</dbReference>
<keyword evidence="2" id="KW-1185">Reference proteome</keyword>
<dbReference type="STRING" id="692275.M3BU79"/>
<dbReference type="EMBL" id="KB456268">
    <property type="protein sequence ID" value="EMF10235.1"/>
    <property type="molecule type" value="Genomic_DNA"/>
</dbReference>
<dbReference type="RefSeq" id="XP_016758356.1">
    <property type="nucleotide sequence ID" value="XM_016906682.1"/>
</dbReference>
<accession>M3BU79</accession>
<reference evidence="1 2" key="1">
    <citation type="journal article" date="2012" name="PLoS Pathog.">
        <title>Diverse lifestyles and strategies of plant pathogenesis encoded in the genomes of eighteen Dothideomycetes fungi.</title>
        <authorList>
            <person name="Ohm R.A."/>
            <person name="Feau N."/>
            <person name="Henrissat B."/>
            <person name="Schoch C.L."/>
            <person name="Horwitz B.A."/>
            <person name="Barry K.W."/>
            <person name="Condon B.J."/>
            <person name="Copeland A.C."/>
            <person name="Dhillon B."/>
            <person name="Glaser F."/>
            <person name="Hesse C.N."/>
            <person name="Kosti I."/>
            <person name="LaButti K."/>
            <person name="Lindquist E.A."/>
            <person name="Lucas S."/>
            <person name="Salamov A.A."/>
            <person name="Bradshaw R.E."/>
            <person name="Ciuffetti L."/>
            <person name="Hamelin R.C."/>
            <person name="Kema G.H.J."/>
            <person name="Lawrence C."/>
            <person name="Scott J.A."/>
            <person name="Spatafora J.W."/>
            <person name="Turgeon B.G."/>
            <person name="de Wit P.J.G.M."/>
            <person name="Zhong S."/>
            <person name="Goodwin S.B."/>
            <person name="Grigoriev I.V."/>
        </authorList>
    </citation>
    <scope>NUCLEOTIDE SEQUENCE [LARGE SCALE GENOMIC DNA]</scope>
    <source>
        <strain evidence="1 2">SO2202</strain>
    </source>
</reference>
<name>M3BU79_SPHMS</name>
<dbReference type="AlphaFoldDB" id="M3BU79"/>
<proteinExistence type="predicted"/>
<organism evidence="1 2">
    <name type="scientific">Sphaerulina musiva (strain SO2202)</name>
    <name type="common">Poplar stem canker fungus</name>
    <name type="synonym">Septoria musiva</name>
    <dbReference type="NCBI Taxonomy" id="692275"/>
    <lineage>
        <taxon>Eukaryota</taxon>
        <taxon>Fungi</taxon>
        <taxon>Dikarya</taxon>
        <taxon>Ascomycota</taxon>
        <taxon>Pezizomycotina</taxon>
        <taxon>Dothideomycetes</taxon>
        <taxon>Dothideomycetidae</taxon>
        <taxon>Mycosphaerellales</taxon>
        <taxon>Mycosphaerellaceae</taxon>
        <taxon>Sphaerulina</taxon>
    </lineage>
</organism>
<evidence type="ECO:0000313" key="2">
    <source>
        <dbReference type="Proteomes" id="UP000016931"/>
    </source>
</evidence>
<dbReference type="OrthoDB" id="5357075at2759"/>
<dbReference type="GeneID" id="27903819"/>
<dbReference type="OMA" id="IRCHADW"/>
<evidence type="ECO:0000313" key="1">
    <source>
        <dbReference type="EMBL" id="EMF10235.1"/>
    </source>
</evidence>
<dbReference type="HOGENOM" id="CLU_061001_1_0_1"/>
<sequence>MLPVLVHYCDTCGYNTPVQYNSVLVWIQEHTCNHCGTKALGADIAGRSQGTMNQYQHDELSQLFANLSTEQQQKVIAEPQYEGQARAIVEQMQMMPEKVEAPLTFASAHYTHSTHLTADTQPEPAQSPPPPYREAIMPEAMAEMLTQNSIDPASLLPSQIELFAGADYEQRLRLLELWRIAPPSYPHEQHVHAQHEQTSVEKEEVDARARYEQQMQARVNPREAYGFDMYSSEPVSPVSAVVKPRAASFASGGGYLGKGEAEPYMSNGYQQMHSDPVYAAGLWQSSYAQAQPGTAMEDQYGMYEQIRCHADWERMNQRAMDAQLGQVDDDMVM</sequence>
<dbReference type="eggNOG" id="ENOG502S3PM">
    <property type="taxonomic scope" value="Eukaryota"/>
</dbReference>
<protein>
    <submittedName>
        <fullName evidence="1">Uncharacterized protein</fullName>
    </submittedName>
</protein>
<gene>
    <name evidence="1" type="ORF">SEPMUDRAFT_151227</name>
</gene>